<evidence type="ECO:0000256" key="5">
    <source>
        <dbReference type="ARBA" id="ARBA00022692"/>
    </source>
</evidence>
<dbReference type="PROSITE" id="PS00952">
    <property type="entry name" value="ER_LUMEN_RECEPTOR_2"/>
    <property type="match status" value="1"/>
</dbReference>
<feature type="transmembrane region" description="Helical" evidence="13">
    <location>
        <begin position="182"/>
        <end position="201"/>
    </location>
</feature>
<dbReference type="InParanoid" id="E4X3Y7"/>
<dbReference type="GO" id="GO:0006621">
    <property type="term" value="P:protein retention in ER lumen"/>
    <property type="evidence" value="ECO:0007669"/>
    <property type="project" value="InterPro"/>
</dbReference>
<evidence type="ECO:0000256" key="2">
    <source>
        <dbReference type="ARBA" id="ARBA00004477"/>
    </source>
</evidence>
<keyword evidence="4 13" id="KW-0813">Transport</keyword>
<protein>
    <recommendedName>
        <fullName evidence="13">ER lumen protein-retaining receptor</fullName>
    </recommendedName>
</protein>
<evidence type="ECO:0000313" key="15">
    <source>
        <dbReference type="EMBL" id="CBY40808.1"/>
    </source>
</evidence>
<keyword evidence="5 13" id="KW-0812">Transmembrane</keyword>
<dbReference type="EMBL" id="FN653024">
    <property type="protein sequence ID" value="CBY23775.1"/>
    <property type="molecule type" value="Genomic_DNA"/>
</dbReference>
<dbReference type="GO" id="GO:0046923">
    <property type="term" value="F:ER retention sequence binding"/>
    <property type="evidence" value="ECO:0007669"/>
    <property type="project" value="InterPro"/>
</dbReference>
<comment type="similarity">
    <text evidence="3 13">Belongs to the ERD2 family.</text>
</comment>
<keyword evidence="12" id="KW-0968">Cytoplasmic vesicle</keyword>
<evidence type="ECO:0000313" key="16">
    <source>
        <dbReference type="Proteomes" id="UP000001307"/>
    </source>
</evidence>
<keyword evidence="11 13" id="KW-0675">Receptor</keyword>
<keyword evidence="9 13" id="KW-1133">Transmembrane helix</keyword>
<evidence type="ECO:0000256" key="1">
    <source>
        <dbReference type="ARBA" id="ARBA00004129"/>
    </source>
</evidence>
<dbReference type="FunCoup" id="E4X3Y7">
    <property type="interactions" value="46"/>
</dbReference>
<organism evidence="14">
    <name type="scientific">Oikopleura dioica</name>
    <name type="common">Tunicate</name>
    <dbReference type="NCBI Taxonomy" id="34765"/>
    <lineage>
        <taxon>Eukaryota</taxon>
        <taxon>Metazoa</taxon>
        <taxon>Chordata</taxon>
        <taxon>Tunicata</taxon>
        <taxon>Appendicularia</taxon>
        <taxon>Copelata</taxon>
        <taxon>Oikopleuridae</taxon>
        <taxon>Oikopleura</taxon>
    </lineage>
</organism>
<reference evidence="14" key="1">
    <citation type="journal article" date="2010" name="Science">
        <title>Plasticity of animal genome architecture unmasked by rapid evolution of a pelagic tunicate.</title>
        <authorList>
            <person name="Denoeud F."/>
            <person name="Henriet S."/>
            <person name="Mungpakdee S."/>
            <person name="Aury J.M."/>
            <person name="Da Silva C."/>
            <person name="Brinkmann H."/>
            <person name="Mikhaleva J."/>
            <person name="Olsen L.C."/>
            <person name="Jubin C."/>
            <person name="Canestro C."/>
            <person name="Bouquet J.M."/>
            <person name="Danks G."/>
            <person name="Poulain J."/>
            <person name="Campsteijn C."/>
            <person name="Adamski M."/>
            <person name="Cross I."/>
            <person name="Yadetie F."/>
            <person name="Muffato M."/>
            <person name="Louis A."/>
            <person name="Butcher S."/>
            <person name="Tsagkogeorga G."/>
            <person name="Konrad A."/>
            <person name="Singh S."/>
            <person name="Jensen M.F."/>
            <person name="Cong E.H."/>
            <person name="Eikeseth-Otteraa H."/>
            <person name="Noel B."/>
            <person name="Anthouard V."/>
            <person name="Porcel B.M."/>
            <person name="Kachouri-Lafond R."/>
            <person name="Nishino A."/>
            <person name="Ugolini M."/>
            <person name="Chourrout P."/>
            <person name="Nishida H."/>
            <person name="Aasland R."/>
            <person name="Huzurbazar S."/>
            <person name="Westhof E."/>
            <person name="Delsuc F."/>
            <person name="Lehrach H."/>
            <person name="Reinhardt R."/>
            <person name="Weissenbach J."/>
            <person name="Roy S.W."/>
            <person name="Artiguenave F."/>
            <person name="Postlethwait J.H."/>
            <person name="Manak J.R."/>
            <person name="Thompson E.M."/>
            <person name="Jaillon O."/>
            <person name="Du Pasquier L."/>
            <person name="Boudinot P."/>
            <person name="Liberles D.A."/>
            <person name="Volff J.N."/>
            <person name="Philippe H."/>
            <person name="Lenhard B."/>
            <person name="Roest Crollius H."/>
            <person name="Wincker P."/>
            <person name="Chourrout D."/>
        </authorList>
    </citation>
    <scope>NUCLEOTIDE SEQUENCE [LARGE SCALE GENOMIC DNA]</scope>
</reference>
<feature type="transmembrane region" description="Helical" evidence="13">
    <location>
        <begin position="96"/>
        <end position="115"/>
    </location>
</feature>
<evidence type="ECO:0000256" key="12">
    <source>
        <dbReference type="ARBA" id="ARBA00023329"/>
    </source>
</evidence>
<evidence type="ECO:0000256" key="11">
    <source>
        <dbReference type="ARBA" id="ARBA00023170"/>
    </source>
</evidence>
<accession>E4X3Y7</accession>
<sequence length="214" mass="24500">MNIFRLFGDLSHLAAIAILLLKIWKTRSCAGVSGKTQLLFAVCFITRYIDLFLHFVSLYNTEKVMKLIYISASVFTCYLIFFKFKATYDGNHDSMRAEFLIVPAAGLACLINTKFDAIEILWTFSIYLEAVAILPQLFLISKTGEAETITSHYLFAQGSYRALYILNWIYRYHYESHVDTIAIVAGVVQTILYCDFFYLYITKVVKGQKIVLPA</sequence>
<evidence type="ECO:0000256" key="8">
    <source>
        <dbReference type="ARBA" id="ARBA00022927"/>
    </source>
</evidence>
<evidence type="ECO:0000256" key="3">
    <source>
        <dbReference type="ARBA" id="ARBA00010120"/>
    </source>
</evidence>
<dbReference type="EMBL" id="FN656124">
    <property type="protein sequence ID" value="CBY40808.1"/>
    <property type="molecule type" value="Genomic_DNA"/>
</dbReference>
<dbReference type="PRINTS" id="PR00660">
    <property type="entry name" value="ERLUMENR"/>
</dbReference>
<dbReference type="GO" id="GO:0015031">
    <property type="term" value="P:protein transport"/>
    <property type="evidence" value="ECO:0007669"/>
    <property type="project" value="UniProtKB-KW"/>
</dbReference>
<dbReference type="PANTHER" id="PTHR10585">
    <property type="entry name" value="ER LUMEN PROTEIN RETAINING RECEPTOR"/>
    <property type="match status" value="1"/>
</dbReference>
<comment type="subcellular location">
    <subcellularLocation>
        <location evidence="1">Cytoplasmic vesicle</location>
        <location evidence="1">COPI-coated vesicle membrane</location>
        <topology evidence="1">Multi-pass membrane protein</topology>
    </subcellularLocation>
    <subcellularLocation>
        <location evidence="2 13">Endoplasmic reticulum membrane</location>
        <topology evidence="2 13">Multi-pass membrane protein</topology>
    </subcellularLocation>
</comment>
<feature type="transmembrane region" description="Helical" evidence="13">
    <location>
        <begin position="67"/>
        <end position="84"/>
    </location>
</feature>
<evidence type="ECO:0000256" key="9">
    <source>
        <dbReference type="ARBA" id="ARBA00022989"/>
    </source>
</evidence>
<name>E4X3Y7_OIKDI</name>
<dbReference type="GO" id="GO:0016192">
    <property type="term" value="P:vesicle-mediated transport"/>
    <property type="evidence" value="ECO:0007669"/>
    <property type="project" value="UniProtKB-KW"/>
</dbReference>
<keyword evidence="6 13" id="KW-0256">Endoplasmic reticulum</keyword>
<gene>
    <name evidence="14" type="ORF">GSOID_T00001097001</name>
    <name evidence="15" type="ORF">GSOID_T00022850001</name>
</gene>
<keyword evidence="8 13" id="KW-0653">Protein transport</keyword>
<comment type="caution">
    <text evidence="13">Lacks conserved residue(s) required for the propagation of feature annotation.</text>
</comment>
<feature type="transmembrane region" description="Helical" evidence="13">
    <location>
        <begin position="121"/>
        <end position="140"/>
    </location>
</feature>
<dbReference type="Proteomes" id="UP000001307">
    <property type="component" value="Unassembled WGS sequence"/>
</dbReference>
<evidence type="ECO:0000256" key="10">
    <source>
        <dbReference type="ARBA" id="ARBA00023136"/>
    </source>
</evidence>
<keyword evidence="10 13" id="KW-0472">Membrane</keyword>
<keyword evidence="7" id="KW-0931">ER-Golgi transport</keyword>
<dbReference type="InterPro" id="IPR000133">
    <property type="entry name" value="ER_ret_rcpt"/>
</dbReference>
<feature type="transmembrane region" description="Helical" evidence="13">
    <location>
        <begin position="36"/>
        <end position="55"/>
    </location>
</feature>
<evidence type="ECO:0000256" key="7">
    <source>
        <dbReference type="ARBA" id="ARBA00022892"/>
    </source>
</evidence>
<keyword evidence="16" id="KW-1185">Reference proteome</keyword>
<dbReference type="GO" id="GO:0030663">
    <property type="term" value="C:COPI-coated vesicle membrane"/>
    <property type="evidence" value="ECO:0007669"/>
    <property type="project" value="UniProtKB-SubCell"/>
</dbReference>
<dbReference type="OrthoDB" id="7694678at2759"/>
<dbReference type="AlphaFoldDB" id="E4X3Y7"/>
<dbReference type="GO" id="GO:0005789">
    <property type="term" value="C:endoplasmic reticulum membrane"/>
    <property type="evidence" value="ECO:0007669"/>
    <property type="project" value="UniProtKB-SubCell"/>
</dbReference>
<evidence type="ECO:0000256" key="6">
    <source>
        <dbReference type="ARBA" id="ARBA00022824"/>
    </source>
</evidence>
<dbReference type="Pfam" id="PF00810">
    <property type="entry name" value="ER_lumen_recept"/>
    <property type="match status" value="1"/>
</dbReference>
<dbReference type="Proteomes" id="UP000011014">
    <property type="component" value="Unassembled WGS sequence"/>
</dbReference>
<evidence type="ECO:0000313" key="14">
    <source>
        <dbReference type="EMBL" id="CBY23775.1"/>
    </source>
</evidence>
<evidence type="ECO:0000256" key="13">
    <source>
        <dbReference type="RuleBase" id="RU000634"/>
    </source>
</evidence>
<proteinExistence type="inferred from homology"/>
<evidence type="ECO:0000256" key="4">
    <source>
        <dbReference type="ARBA" id="ARBA00022448"/>
    </source>
</evidence>